<feature type="domain" description="DUF8107" evidence="2">
    <location>
        <begin position="2"/>
        <end position="57"/>
    </location>
</feature>
<keyword evidence="4" id="KW-1185">Reference proteome</keyword>
<dbReference type="OrthoDB" id="214676at2157"/>
<evidence type="ECO:0000313" key="3">
    <source>
        <dbReference type="EMBL" id="MXR50695.1"/>
    </source>
</evidence>
<comment type="caution">
    <text evidence="3">The sequence shown here is derived from an EMBL/GenBank/DDBJ whole genome shotgun (WGS) entry which is preliminary data.</text>
</comment>
<dbReference type="EMBL" id="WUUT01000001">
    <property type="protein sequence ID" value="MXR50695.1"/>
    <property type="molecule type" value="Genomic_DNA"/>
</dbReference>
<evidence type="ECO:0000256" key="1">
    <source>
        <dbReference type="SAM" id="Phobius"/>
    </source>
</evidence>
<keyword evidence="1" id="KW-0812">Transmembrane</keyword>
<keyword evidence="1" id="KW-0472">Membrane</keyword>
<keyword evidence="1" id="KW-1133">Transmembrane helix</keyword>
<dbReference type="RefSeq" id="WP_159762798.1">
    <property type="nucleotide sequence ID" value="NZ_WUUT01000001.1"/>
</dbReference>
<dbReference type="InterPro" id="IPR058420">
    <property type="entry name" value="DUF8107"/>
</dbReference>
<reference evidence="3 4" key="1">
    <citation type="submission" date="2019-12" db="EMBL/GenBank/DDBJ databases">
        <title>Isolation and characterization of three novel carbon monoxide-oxidizing members of Halobacteria from salione crusts and soils.</title>
        <authorList>
            <person name="Myers M.R."/>
            <person name="King G.M."/>
        </authorList>
    </citation>
    <scope>NUCLEOTIDE SEQUENCE [LARGE SCALE GENOMIC DNA]</scope>
    <source>
        <strain evidence="3 4">WSH3</strain>
    </source>
</reference>
<feature type="transmembrane region" description="Helical" evidence="1">
    <location>
        <begin position="38"/>
        <end position="58"/>
    </location>
</feature>
<dbReference type="Pfam" id="PF26409">
    <property type="entry name" value="DUF8107"/>
    <property type="match status" value="1"/>
</dbReference>
<organism evidence="3 4">
    <name type="scientific">Halovenus carboxidivorans</name>
    <dbReference type="NCBI Taxonomy" id="2692199"/>
    <lineage>
        <taxon>Archaea</taxon>
        <taxon>Methanobacteriati</taxon>
        <taxon>Methanobacteriota</taxon>
        <taxon>Stenosarchaea group</taxon>
        <taxon>Halobacteria</taxon>
        <taxon>Halobacteriales</taxon>
        <taxon>Haloarculaceae</taxon>
        <taxon>Halovenus</taxon>
    </lineage>
</organism>
<accession>A0A6B0SZ41</accession>
<feature type="transmembrane region" description="Helical" evidence="1">
    <location>
        <begin position="9"/>
        <end position="26"/>
    </location>
</feature>
<gene>
    <name evidence="3" type="ORF">GRX03_03610</name>
</gene>
<protein>
    <recommendedName>
        <fullName evidence="2">DUF8107 domain-containing protein</fullName>
    </recommendedName>
</protein>
<dbReference type="AlphaFoldDB" id="A0A6B0SZ41"/>
<evidence type="ECO:0000259" key="2">
    <source>
        <dbReference type="Pfam" id="PF26409"/>
    </source>
</evidence>
<name>A0A6B0SZ41_9EURY</name>
<evidence type="ECO:0000313" key="4">
    <source>
        <dbReference type="Proteomes" id="UP000466535"/>
    </source>
</evidence>
<sequence>MASDGDPRVLFVMNLALSTLFSYIVLRGLDLLRTLEFTYVRLAVLTVVIMAATQILVLSE</sequence>
<proteinExistence type="predicted"/>
<dbReference type="Proteomes" id="UP000466535">
    <property type="component" value="Unassembled WGS sequence"/>
</dbReference>